<name>A0A1A9KEF9_9PSED</name>
<dbReference type="EMBL" id="CP015878">
    <property type="protein sequence ID" value="ANI16206.1"/>
    <property type="molecule type" value="Genomic_DNA"/>
</dbReference>
<gene>
    <name evidence="1" type="ORF">A9C11_20480</name>
</gene>
<sequence length="82" mass="9128">MPLLSPAFREINYSRIRELINAECSCETIASVLTDENPAGVKFTASDVRGYLKVQGEASVRMLVSQKKMRALRRTSTVPEPV</sequence>
<evidence type="ECO:0000313" key="2">
    <source>
        <dbReference type="Proteomes" id="UP000077748"/>
    </source>
</evidence>
<organism evidence="1 2">
    <name type="scientific">Pseudomonas citronellolis</name>
    <dbReference type="NCBI Taxonomy" id="53408"/>
    <lineage>
        <taxon>Bacteria</taxon>
        <taxon>Pseudomonadati</taxon>
        <taxon>Pseudomonadota</taxon>
        <taxon>Gammaproteobacteria</taxon>
        <taxon>Pseudomonadales</taxon>
        <taxon>Pseudomonadaceae</taxon>
        <taxon>Pseudomonas</taxon>
    </lineage>
</organism>
<dbReference type="Proteomes" id="UP000077748">
    <property type="component" value="Chromosome"/>
</dbReference>
<accession>A0A1A9KEF9</accession>
<protein>
    <submittedName>
        <fullName evidence="1">Uncharacterized protein</fullName>
    </submittedName>
</protein>
<reference evidence="1 2" key="1">
    <citation type="submission" date="2016-05" db="EMBL/GenBank/DDBJ databases">
        <title>Genome Sequence of Pseudomonas citronellolis Strain SJTE-3, an Estrogens and Persistent Organic Pollutants degradation strain.</title>
        <authorList>
            <person name="Liang R."/>
        </authorList>
    </citation>
    <scope>NUCLEOTIDE SEQUENCE [LARGE SCALE GENOMIC DNA]</scope>
    <source>
        <strain evidence="1 2">SJTE-3</strain>
    </source>
</reference>
<dbReference type="AlphaFoldDB" id="A0A1A9KEF9"/>
<proteinExistence type="predicted"/>
<evidence type="ECO:0000313" key="1">
    <source>
        <dbReference type="EMBL" id="ANI16206.1"/>
    </source>
</evidence>